<comment type="caution">
    <text evidence="1">The sequence shown here is derived from an EMBL/GenBank/DDBJ whole genome shotgun (WGS) entry which is preliminary data.</text>
</comment>
<proteinExistence type="predicted"/>
<sequence length="166" mass="16174">MAAVFTVGGGVASVLGVPGIARCPEAPGLVLIVCGSACSGFGMPRGRQPCVHQRCGPVRVRLGRCDTGVSGEVGVGEAGAGALVEPGLEDVEDAGGDQNGDEDVLGDLAGCGPVFGVADVDLVALEAAVDPFVVGPDGLVGDDPGGGEVGDVLPELRGLEVGVSVD</sequence>
<reference evidence="1 2" key="1">
    <citation type="submission" date="2019-06" db="EMBL/GenBank/DDBJ databases">
        <title>Streptomyces sporangiiformans sp. nov., a novel actinomycete isolated from soil in Mount Song.</title>
        <authorList>
            <person name="Han L."/>
        </authorList>
    </citation>
    <scope>NUCLEOTIDE SEQUENCE [LARGE SCALE GENOMIC DNA]</scope>
    <source>
        <strain evidence="1 2">NEAU-SSA 1</strain>
    </source>
</reference>
<dbReference type="Proteomes" id="UP000317378">
    <property type="component" value="Unassembled WGS sequence"/>
</dbReference>
<gene>
    <name evidence="1" type="ORF">FGD71_029630</name>
</gene>
<accession>A0A505DAH2</accession>
<protein>
    <submittedName>
        <fullName evidence="1">Uncharacterized protein</fullName>
    </submittedName>
</protein>
<dbReference type="RefSeq" id="WP_140935971.1">
    <property type="nucleotide sequence ID" value="NZ_QXMJ01000171.1"/>
</dbReference>
<dbReference type="AlphaFoldDB" id="A0A505DAH2"/>
<name>A0A505DAH2_9ACTN</name>
<organism evidence="1 2">
    <name type="scientific">Streptomyces sporangiiformans</name>
    <dbReference type="NCBI Taxonomy" id="2315329"/>
    <lineage>
        <taxon>Bacteria</taxon>
        <taxon>Bacillati</taxon>
        <taxon>Actinomycetota</taxon>
        <taxon>Actinomycetes</taxon>
        <taxon>Kitasatosporales</taxon>
        <taxon>Streptomycetaceae</taxon>
        <taxon>Streptomyces</taxon>
    </lineage>
</organism>
<keyword evidence="2" id="KW-1185">Reference proteome</keyword>
<dbReference type="EMBL" id="VCHX02000171">
    <property type="protein sequence ID" value="TPQ18725.1"/>
    <property type="molecule type" value="Genomic_DNA"/>
</dbReference>
<evidence type="ECO:0000313" key="2">
    <source>
        <dbReference type="Proteomes" id="UP000317378"/>
    </source>
</evidence>
<evidence type="ECO:0000313" key="1">
    <source>
        <dbReference type="EMBL" id="TPQ18725.1"/>
    </source>
</evidence>